<dbReference type="Gene3D" id="2.60.120.480">
    <property type="entry name" value="Ureidoglycolate hydrolase"/>
    <property type="match status" value="1"/>
</dbReference>
<dbReference type="InterPro" id="IPR047233">
    <property type="entry name" value="UAH_cupin"/>
</dbReference>
<dbReference type="EMBL" id="JAENJH010000014">
    <property type="protein sequence ID" value="MBK1789193.1"/>
    <property type="molecule type" value="Genomic_DNA"/>
</dbReference>
<evidence type="ECO:0000313" key="6">
    <source>
        <dbReference type="Proteomes" id="UP000635245"/>
    </source>
</evidence>
<dbReference type="GO" id="GO:0000256">
    <property type="term" value="P:allantoin catabolic process"/>
    <property type="evidence" value="ECO:0007669"/>
    <property type="project" value="InterPro"/>
</dbReference>
<keyword evidence="3 5" id="KW-0456">Lyase</keyword>
<comment type="caution">
    <text evidence="5">The sequence shown here is derived from an EMBL/GenBank/DDBJ whole genome shotgun (WGS) entry which is preliminary data.</text>
</comment>
<comment type="subunit">
    <text evidence="1">Homodimer.</text>
</comment>
<keyword evidence="2" id="KW-0659">Purine metabolism</keyword>
<evidence type="ECO:0000256" key="1">
    <source>
        <dbReference type="ARBA" id="ARBA00011738"/>
    </source>
</evidence>
<dbReference type="CDD" id="cd20298">
    <property type="entry name" value="cupin_UAH"/>
    <property type="match status" value="1"/>
</dbReference>
<comment type="catalytic activity">
    <reaction evidence="4">
        <text>(S)-ureidoglycolate = urea + glyoxylate</text>
        <dbReference type="Rhea" id="RHEA:11304"/>
        <dbReference type="ChEBI" id="CHEBI:16199"/>
        <dbReference type="ChEBI" id="CHEBI:36655"/>
        <dbReference type="ChEBI" id="CHEBI:57296"/>
        <dbReference type="EC" id="4.3.2.3"/>
    </reaction>
</comment>
<evidence type="ECO:0000313" key="5">
    <source>
        <dbReference type="EMBL" id="MBK1789193.1"/>
    </source>
</evidence>
<dbReference type="SUPFAM" id="SSF51182">
    <property type="entry name" value="RmlC-like cupins"/>
    <property type="match status" value="1"/>
</dbReference>
<dbReference type="PANTHER" id="PTHR21221">
    <property type="entry name" value="UREIDOGLYCOLATE HYDROLASE"/>
    <property type="match status" value="1"/>
</dbReference>
<dbReference type="PANTHER" id="PTHR21221:SF1">
    <property type="entry name" value="UREIDOGLYCOLATE LYASE"/>
    <property type="match status" value="1"/>
</dbReference>
<reference evidence="5" key="1">
    <citation type="submission" date="2020-12" db="EMBL/GenBank/DDBJ databases">
        <title>Prauserella sp. ASG 168, a novel actinomycete isolated from cave rock.</title>
        <authorList>
            <person name="Suriyachadkun C."/>
        </authorList>
    </citation>
    <scope>NUCLEOTIDE SEQUENCE</scope>
    <source>
        <strain evidence="5">ASG 168</strain>
    </source>
</reference>
<protein>
    <submittedName>
        <fullName evidence="5">Ureidoglycolate lyase</fullName>
    </submittedName>
</protein>
<evidence type="ECO:0000256" key="4">
    <source>
        <dbReference type="ARBA" id="ARBA00047684"/>
    </source>
</evidence>
<evidence type="ECO:0000256" key="3">
    <source>
        <dbReference type="ARBA" id="ARBA00023239"/>
    </source>
</evidence>
<dbReference type="InterPro" id="IPR024060">
    <property type="entry name" value="Ureidoglycolate_lyase_dom_sf"/>
</dbReference>
<keyword evidence="6" id="KW-1185">Reference proteome</keyword>
<dbReference type="RefSeq" id="WP_200325890.1">
    <property type="nucleotide sequence ID" value="NZ_JAENJH010000014.1"/>
</dbReference>
<dbReference type="AlphaFoldDB" id="A0A934V9T9"/>
<sequence length="190" mass="21022">MPQDTVHTIVPRPVTAEGFAPFGDVISADETPRLPINLYGGKNAVLGPVVLQSDETPEFIYFRVGYRGGDIRYLERHTGMTQTFIPLGGVPYVIVVAAPDAPLESGFPAFDSVHAFHVPGDVVLNIHRGTWHEPPFPTRDGQKFLLTSQPEVTKGLQASVDENGEVHLFDVDKRNPVFRTERRLHVEMPA</sequence>
<dbReference type="Proteomes" id="UP000635245">
    <property type="component" value="Unassembled WGS sequence"/>
</dbReference>
<proteinExistence type="predicted"/>
<gene>
    <name evidence="5" type="ORF">JHE00_33085</name>
</gene>
<accession>A0A934V9T9</accession>
<organism evidence="5 6">
    <name type="scientific">Prauserella cavernicola</name>
    <dbReference type="NCBI Taxonomy" id="2800127"/>
    <lineage>
        <taxon>Bacteria</taxon>
        <taxon>Bacillati</taxon>
        <taxon>Actinomycetota</taxon>
        <taxon>Actinomycetes</taxon>
        <taxon>Pseudonocardiales</taxon>
        <taxon>Pseudonocardiaceae</taxon>
        <taxon>Prauserella</taxon>
    </lineage>
</organism>
<dbReference type="GO" id="GO:0004848">
    <property type="term" value="F:ureidoglycolate hydrolase activity"/>
    <property type="evidence" value="ECO:0007669"/>
    <property type="project" value="InterPro"/>
</dbReference>
<dbReference type="InterPro" id="IPR011051">
    <property type="entry name" value="RmlC_Cupin_sf"/>
</dbReference>
<dbReference type="GO" id="GO:0006144">
    <property type="term" value="P:purine nucleobase metabolic process"/>
    <property type="evidence" value="ECO:0007669"/>
    <property type="project" value="UniProtKB-KW"/>
</dbReference>
<evidence type="ECO:0000256" key="2">
    <source>
        <dbReference type="ARBA" id="ARBA00022631"/>
    </source>
</evidence>
<dbReference type="Pfam" id="PF04115">
    <property type="entry name" value="Ureidogly_lyase"/>
    <property type="match status" value="1"/>
</dbReference>
<dbReference type="InterPro" id="IPR007247">
    <property type="entry name" value="Ureidogly_lyase"/>
</dbReference>
<name>A0A934V9T9_9PSEU</name>
<dbReference type="GO" id="GO:0050385">
    <property type="term" value="F:ureidoglycolate lyase activity"/>
    <property type="evidence" value="ECO:0007669"/>
    <property type="project" value="UniProtKB-EC"/>
</dbReference>